<dbReference type="Proteomes" id="UP001238179">
    <property type="component" value="Chromosome"/>
</dbReference>
<evidence type="ECO:0000259" key="1">
    <source>
        <dbReference type="Pfam" id="PF02625"/>
    </source>
</evidence>
<dbReference type="InterPro" id="IPR003777">
    <property type="entry name" value="XdhC_CoxI"/>
</dbReference>
<evidence type="ECO:0000313" key="3">
    <source>
        <dbReference type="EMBL" id="BDU74936.1"/>
    </source>
</evidence>
<sequence>MRGPGEIAAALRSLAEPSALATLVRTKGSSYRKPGARMVFHPGGLQQGGISAGCMETDVKERVAAVLESRHPLLVTFDLGSEIDLIWGTGMGCAGRAEVLLERMEPGQVPPWLEHAERLARERGSGLLATVFGTRGEVPAAPGDRFLFEGDRSLLPAPPALEAALRTPPAHAEARTARLEGGEVDLLLEPIRPPVALWVFGAGEHAMPLFRLAKGLGWFLGLADHRPGLATAARFPEANRIVVGHPPDSLQAIPFDARTAALVVSHVYEADKAALAAFLKAPLGYVGLQGNRRRSERILRELEEEDGPLTEEARSLLHYPAGLDIGAESPELIALSMISEVQASLAGRPGLPLRQWQGPIHPR</sequence>
<dbReference type="EMBL" id="AP027080">
    <property type="protein sequence ID" value="BDU74936.1"/>
    <property type="molecule type" value="Genomic_DNA"/>
</dbReference>
<dbReference type="InterPro" id="IPR052698">
    <property type="entry name" value="MoCofactor_Util/Proc"/>
</dbReference>
<keyword evidence="4" id="KW-1185">Reference proteome</keyword>
<dbReference type="PANTHER" id="PTHR30388:SF6">
    <property type="entry name" value="XANTHINE DEHYDROGENASE SUBUNIT A-RELATED"/>
    <property type="match status" value="1"/>
</dbReference>
<evidence type="ECO:0000259" key="2">
    <source>
        <dbReference type="Pfam" id="PF13478"/>
    </source>
</evidence>
<gene>
    <name evidence="3" type="ORF">METEAL_41100</name>
</gene>
<protein>
    <recommendedName>
        <fullName evidence="5">Xanthine dehydrogenase</fullName>
    </recommendedName>
</protein>
<name>A0AA48GKV7_9BACT</name>
<dbReference type="RefSeq" id="WP_316413616.1">
    <property type="nucleotide sequence ID" value="NZ_AP027080.1"/>
</dbReference>
<dbReference type="Pfam" id="PF13478">
    <property type="entry name" value="XdhC_C"/>
    <property type="match status" value="1"/>
</dbReference>
<dbReference type="Pfam" id="PF02625">
    <property type="entry name" value="XdhC_CoxI"/>
    <property type="match status" value="1"/>
</dbReference>
<accession>A0AA48GKV7</accession>
<feature type="domain" description="XdhC- CoxI" evidence="1">
    <location>
        <begin position="15"/>
        <end position="78"/>
    </location>
</feature>
<dbReference type="PANTHER" id="PTHR30388">
    <property type="entry name" value="ALDEHYDE OXIDOREDUCTASE MOLYBDENUM COFACTOR ASSEMBLY PROTEIN"/>
    <property type="match status" value="1"/>
</dbReference>
<dbReference type="KEGG" id="msil:METEAL_41100"/>
<organism evidence="3 4">
    <name type="scientific">Mesoterricola silvestris</name>
    <dbReference type="NCBI Taxonomy" id="2927979"/>
    <lineage>
        <taxon>Bacteria</taxon>
        <taxon>Pseudomonadati</taxon>
        <taxon>Acidobacteriota</taxon>
        <taxon>Holophagae</taxon>
        <taxon>Holophagales</taxon>
        <taxon>Holophagaceae</taxon>
        <taxon>Mesoterricola</taxon>
    </lineage>
</organism>
<dbReference type="Gene3D" id="3.40.50.720">
    <property type="entry name" value="NAD(P)-binding Rossmann-like Domain"/>
    <property type="match status" value="1"/>
</dbReference>
<feature type="domain" description="XdhC Rossmann" evidence="2">
    <location>
        <begin position="197"/>
        <end position="341"/>
    </location>
</feature>
<dbReference type="InterPro" id="IPR027051">
    <property type="entry name" value="XdhC_Rossmann_dom"/>
</dbReference>
<proteinExistence type="predicted"/>
<evidence type="ECO:0000313" key="4">
    <source>
        <dbReference type="Proteomes" id="UP001238179"/>
    </source>
</evidence>
<reference evidence="4" key="1">
    <citation type="journal article" date="2023" name="Int. J. Syst. Evol. Microbiol.">
        <title>Mesoterricola silvestris gen. nov., sp. nov., Mesoterricola sediminis sp. nov., Geothrix oryzae sp. nov., Geothrix edaphica sp. nov., Geothrix rubra sp. nov., and Geothrix limicola sp. nov., six novel members of Acidobacteriota isolated from soils.</title>
        <authorList>
            <person name="Itoh H."/>
            <person name="Sugisawa Y."/>
            <person name="Mise K."/>
            <person name="Xu Z."/>
            <person name="Kuniyasu M."/>
            <person name="Ushijima N."/>
            <person name="Kawano K."/>
            <person name="Kobayashi E."/>
            <person name="Shiratori Y."/>
            <person name="Masuda Y."/>
            <person name="Senoo K."/>
        </authorList>
    </citation>
    <scope>NUCLEOTIDE SEQUENCE [LARGE SCALE GENOMIC DNA]</scope>
    <source>
        <strain evidence="4">W79</strain>
    </source>
</reference>
<evidence type="ECO:0008006" key="5">
    <source>
        <dbReference type="Google" id="ProtNLM"/>
    </source>
</evidence>
<dbReference type="AlphaFoldDB" id="A0AA48GKV7"/>